<keyword evidence="1" id="KW-0472">Membrane</keyword>
<feature type="transmembrane region" description="Helical" evidence="1">
    <location>
        <begin position="72"/>
        <end position="95"/>
    </location>
</feature>
<evidence type="ECO:0000313" key="2">
    <source>
        <dbReference type="EMBL" id="PWN40814.1"/>
    </source>
</evidence>
<dbReference type="AlphaFoldDB" id="A0A316VUA1"/>
<keyword evidence="1" id="KW-1133">Transmembrane helix</keyword>
<proteinExistence type="predicted"/>
<dbReference type="EMBL" id="KZ819406">
    <property type="protein sequence ID" value="PWN40814.1"/>
    <property type="molecule type" value="Genomic_DNA"/>
</dbReference>
<evidence type="ECO:0000256" key="1">
    <source>
        <dbReference type="SAM" id="Phobius"/>
    </source>
</evidence>
<protein>
    <submittedName>
        <fullName evidence="2">Uncharacterized protein</fullName>
    </submittedName>
</protein>
<keyword evidence="1" id="KW-0812">Transmembrane</keyword>
<reference evidence="2 3" key="1">
    <citation type="journal article" date="2018" name="Mol. Biol. Evol.">
        <title>Broad Genomic Sampling Reveals a Smut Pathogenic Ancestry of the Fungal Clade Ustilaginomycotina.</title>
        <authorList>
            <person name="Kijpornyongpan T."/>
            <person name="Mondo S.J."/>
            <person name="Barry K."/>
            <person name="Sandor L."/>
            <person name="Lee J."/>
            <person name="Lipzen A."/>
            <person name="Pangilinan J."/>
            <person name="LaButti K."/>
            <person name="Hainaut M."/>
            <person name="Henrissat B."/>
            <person name="Grigoriev I.V."/>
            <person name="Spatafora J.W."/>
            <person name="Aime M.C."/>
        </authorList>
    </citation>
    <scope>NUCLEOTIDE SEQUENCE [LARGE SCALE GENOMIC DNA]</scope>
    <source>
        <strain evidence="2 3">MCA 4658</strain>
    </source>
</reference>
<dbReference type="Proteomes" id="UP000245783">
    <property type="component" value="Unassembled WGS sequence"/>
</dbReference>
<dbReference type="GeneID" id="37036308"/>
<dbReference type="RefSeq" id="XP_025367974.1">
    <property type="nucleotide sequence ID" value="XM_025514438.1"/>
</dbReference>
<gene>
    <name evidence="2" type="ORF">IE81DRAFT_325200</name>
</gene>
<organism evidence="2 3">
    <name type="scientific">Ceraceosorus guamensis</name>
    <dbReference type="NCBI Taxonomy" id="1522189"/>
    <lineage>
        <taxon>Eukaryota</taxon>
        <taxon>Fungi</taxon>
        <taxon>Dikarya</taxon>
        <taxon>Basidiomycota</taxon>
        <taxon>Ustilaginomycotina</taxon>
        <taxon>Exobasidiomycetes</taxon>
        <taxon>Ceraceosorales</taxon>
        <taxon>Ceraceosoraceae</taxon>
        <taxon>Ceraceosorus</taxon>
    </lineage>
</organism>
<sequence>MIVLARDWQISNLPVQGGTHSHLYHPLPDHIVQAGRLWSFQSDVSILARHEISCTTNTKSQISHRRSLFHRVFINMFPLALFCLLMVIAMGTRWVHPLPVRH</sequence>
<accession>A0A316VUA1</accession>
<name>A0A316VUA1_9BASI</name>
<dbReference type="InParanoid" id="A0A316VUA1"/>
<keyword evidence="3" id="KW-1185">Reference proteome</keyword>
<evidence type="ECO:0000313" key="3">
    <source>
        <dbReference type="Proteomes" id="UP000245783"/>
    </source>
</evidence>